<evidence type="ECO:0000313" key="3">
    <source>
        <dbReference type="EMBL" id="HGM46227.1"/>
    </source>
</evidence>
<sequence length="198" mass="20764">MIRSVVISGVGGQGLLTMGELLGEALIERGFKVSVGEIHGLSQRGGSVVVFVKYGDVQPSPIVVEGEANALVGLELIETARRVQLLAPTGIVLANNYLLPPPASQKIPGREELIEAIRRAARNVILINAVELARKAGSPVAVNMVMLGALAASGAVDLGLADLKGVVEKKFTGRTGEVNARALILGFEEAQKQLREKA</sequence>
<dbReference type="PANTHER" id="PTHR43854:SF1">
    <property type="entry name" value="INDOLEPYRUVATE OXIDOREDUCTASE SUBUNIT IORB"/>
    <property type="match status" value="1"/>
</dbReference>
<dbReference type="Pfam" id="PF01558">
    <property type="entry name" value="POR"/>
    <property type="match status" value="1"/>
</dbReference>
<dbReference type="InterPro" id="IPR052198">
    <property type="entry name" value="IorB_Oxidoreductase"/>
</dbReference>
<proteinExistence type="predicted"/>
<dbReference type="PANTHER" id="PTHR43854">
    <property type="entry name" value="INDOLEPYRUVATE OXIDOREDUCTASE SUBUNIT IORB"/>
    <property type="match status" value="1"/>
</dbReference>
<dbReference type="SUPFAM" id="SSF53323">
    <property type="entry name" value="Pyruvate-ferredoxin oxidoreductase, PFOR, domain III"/>
    <property type="match status" value="1"/>
</dbReference>
<dbReference type="GO" id="GO:0016903">
    <property type="term" value="F:oxidoreductase activity, acting on the aldehyde or oxo group of donors"/>
    <property type="evidence" value="ECO:0007669"/>
    <property type="project" value="InterPro"/>
</dbReference>
<dbReference type="InterPro" id="IPR002869">
    <property type="entry name" value="Pyrv_flavodox_OxRed_cen"/>
</dbReference>
<comment type="caution">
    <text evidence="3">The sequence shown here is derived from an EMBL/GenBank/DDBJ whole genome shotgun (WGS) entry which is preliminary data.</text>
</comment>
<keyword evidence="1" id="KW-0560">Oxidoreductase</keyword>
<evidence type="ECO:0000256" key="1">
    <source>
        <dbReference type="ARBA" id="ARBA00023002"/>
    </source>
</evidence>
<protein>
    <recommendedName>
        <fullName evidence="2">Pyruvate/ketoisovalerate oxidoreductase catalytic domain-containing protein</fullName>
    </recommendedName>
</protein>
<evidence type="ECO:0000259" key="2">
    <source>
        <dbReference type="Pfam" id="PF01558"/>
    </source>
</evidence>
<gene>
    <name evidence="3" type="ORF">ENU21_00550</name>
</gene>
<dbReference type="InterPro" id="IPR019752">
    <property type="entry name" value="Pyrv/ketoisovalerate_OxRed_cat"/>
</dbReference>
<dbReference type="EMBL" id="DTBQ01000018">
    <property type="protein sequence ID" value="HGM46227.1"/>
    <property type="molecule type" value="Genomic_DNA"/>
</dbReference>
<name>A0A7C4H6Z5_THEPE</name>
<organism evidence="3">
    <name type="scientific">Thermofilum pendens</name>
    <dbReference type="NCBI Taxonomy" id="2269"/>
    <lineage>
        <taxon>Archaea</taxon>
        <taxon>Thermoproteota</taxon>
        <taxon>Thermoprotei</taxon>
        <taxon>Thermofilales</taxon>
        <taxon>Thermofilaceae</taxon>
        <taxon>Thermofilum</taxon>
    </lineage>
</organism>
<reference evidence="3" key="1">
    <citation type="journal article" date="2020" name="mSystems">
        <title>Genome- and Community-Level Interaction Insights into Carbon Utilization and Element Cycling Functions of Hydrothermarchaeota in Hydrothermal Sediment.</title>
        <authorList>
            <person name="Zhou Z."/>
            <person name="Liu Y."/>
            <person name="Xu W."/>
            <person name="Pan J."/>
            <person name="Luo Z.H."/>
            <person name="Li M."/>
        </authorList>
    </citation>
    <scope>NUCLEOTIDE SEQUENCE</scope>
    <source>
        <strain evidence="3">SpSt-649</strain>
    </source>
</reference>
<feature type="domain" description="Pyruvate/ketoisovalerate oxidoreductase catalytic" evidence="2">
    <location>
        <begin position="11"/>
        <end position="188"/>
    </location>
</feature>
<accession>A0A7C4H6Z5</accession>
<dbReference type="Gene3D" id="3.40.920.10">
    <property type="entry name" value="Pyruvate-ferredoxin oxidoreductase, PFOR, domain III"/>
    <property type="match status" value="1"/>
</dbReference>
<dbReference type="AlphaFoldDB" id="A0A7C4H6Z5"/>